<dbReference type="SMART" id="SM00710">
    <property type="entry name" value="PbH1"/>
    <property type="match status" value="4"/>
</dbReference>
<evidence type="ECO:0000256" key="4">
    <source>
        <dbReference type="RuleBase" id="RU361169"/>
    </source>
</evidence>
<evidence type="ECO:0000256" key="3">
    <source>
        <dbReference type="ARBA" id="ARBA00023295"/>
    </source>
</evidence>
<dbReference type="InterPro" id="IPR012334">
    <property type="entry name" value="Pectin_lyas_fold"/>
</dbReference>
<name>A0ABN2M7B5_9ACTN</name>
<accession>A0ABN2M7B5</accession>
<keyword evidence="2 4" id="KW-0378">Hydrolase</keyword>
<keyword evidence="3 4" id="KW-0326">Glycosidase</keyword>
<dbReference type="InterPro" id="IPR011050">
    <property type="entry name" value="Pectin_lyase_fold/virulence"/>
</dbReference>
<reference evidence="5 6" key="1">
    <citation type="journal article" date="2019" name="Int. J. Syst. Evol. Microbiol.">
        <title>The Global Catalogue of Microorganisms (GCM) 10K type strain sequencing project: providing services to taxonomists for standard genome sequencing and annotation.</title>
        <authorList>
            <consortium name="The Broad Institute Genomics Platform"/>
            <consortium name="The Broad Institute Genome Sequencing Center for Infectious Disease"/>
            <person name="Wu L."/>
            <person name="Ma J."/>
        </authorList>
    </citation>
    <scope>NUCLEOTIDE SEQUENCE [LARGE SCALE GENOMIC DNA]</scope>
    <source>
        <strain evidence="5 6">JCM 13250</strain>
    </source>
</reference>
<dbReference type="RefSeq" id="WP_344133665.1">
    <property type="nucleotide sequence ID" value="NZ_BAAALT010000122.1"/>
</dbReference>
<gene>
    <name evidence="5" type="primary">pelB</name>
    <name evidence="5" type="ORF">GCM10009682_37830</name>
</gene>
<dbReference type="Proteomes" id="UP001500218">
    <property type="component" value="Unassembled WGS sequence"/>
</dbReference>
<dbReference type="InterPro" id="IPR006626">
    <property type="entry name" value="PbH1"/>
</dbReference>
<dbReference type="InterPro" id="IPR000743">
    <property type="entry name" value="Glyco_hydro_28"/>
</dbReference>
<dbReference type="PROSITE" id="PS00502">
    <property type="entry name" value="POLYGALACTURONASE"/>
    <property type="match status" value="1"/>
</dbReference>
<dbReference type="PANTHER" id="PTHR31339:SF9">
    <property type="entry name" value="PLASMIN AND FIBRONECTIN-BINDING PROTEIN A"/>
    <property type="match status" value="1"/>
</dbReference>
<comment type="caution">
    <text evidence="5">The sequence shown here is derived from an EMBL/GenBank/DDBJ whole genome shotgun (WGS) entry which is preliminary data.</text>
</comment>
<proteinExistence type="inferred from homology"/>
<keyword evidence="6" id="KW-1185">Reference proteome</keyword>
<sequence>MTTEQTSAVDGAAAVRAMVRPPIFPDRDFRLTDFGSGGRDHTDAFREAIEACHQAGGGRVVVPPGDYLTGPIRLLSGVNLHVSAGATVRFRREPEAYLPEVPTRWQGVELMGYSPFVYAHGARDIALTGAGTLDGQADDAHWWAWKPLEPADFAQLERLADDDVPASRRVFGEGYHLPPSFVQPYSCENVLIEGVTLTNSPFWQIHPVLCRNVTVTGVTARSHGHNNDGCNPESCDGVVITDCDFDTGDDCIAIKAGRNSDGRRLAVACRNIVISNCTFANGHGGVTIGSEMSGGVEHVYAAHLRMDSPNLWTCARFKTNSVRGGFIRDVHVTDVTVGRVGNQVLEIDFAYEEGDAGPFLPEVDGIHLSGWRVASTDAPWRLAGYPRGPIGTVTLTDIVIDSALSPAVAHEVTDLRLDRVTVNGRLLG</sequence>
<organism evidence="5 6">
    <name type="scientific">Luedemannella flava</name>
    <dbReference type="NCBI Taxonomy" id="349316"/>
    <lineage>
        <taxon>Bacteria</taxon>
        <taxon>Bacillati</taxon>
        <taxon>Actinomycetota</taxon>
        <taxon>Actinomycetes</taxon>
        <taxon>Micromonosporales</taxon>
        <taxon>Micromonosporaceae</taxon>
        <taxon>Luedemannella</taxon>
    </lineage>
</organism>
<evidence type="ECO:0000256" key="2">
    <source>
        <dbReference type="ARBA" id="ARBA00022801"/>
    </source>
</evidence>
<dbReference type="Gene3D" id="2.160.20.10">
    <property type="entry name" value="Single-stranded right-handed beta-helix, Pectin lyase-like"/>
    <property type="match status" value="1"/>
</dbReference>
<protein>
    <submittedName>
        <fullName evidence="5">Exopolygalacturonase PelB</fullName>
    </submittedName>
</protein>
<dbReference type="PANTHER" id="PTHR31339">
    <property type="entry name" value="PECTIN LYASE-RELATED"/>
    <property type="match status" value="1"/>
</dbReference>
<dbReference type="EMBL" id="BAAALT010000122">
    <property type="protein sequence ID" value="GAA1813094.1"/>
    <property type="molecule type" value="Genomic_DNA"/>
</dbReference>
<evidence type="ECO:0000313" key="5">
    <source>
        <dbReference type="EMBL" id="GAA1813094.1"/>
    </source>
</evidence>
<evidence type="ECO:0000313" key="6">
    <source>
        <dbReference type="Proteomes" id="UP001500218"/>
    </source>
</evidence>
<dbReference type="SUPFAM" id="SSF51126">
    <property type="entry name" value="Pectin lyase-like"/>
    <property type="match status" value="1"/>
</dbReference>
<evidence type="ECO:0000256" key="1">
    <source>
        <dbReference type="ARBA" id="ARBA00008834"/>
    </source>
</evidence>
<dbReference type="Pfam" id="PF00295">
    <property type="entry name" value="Glyco_hydro_28"/>
    <property type="match status" value="1"/>
</dbReference>
<dbReference type="InterPro" id="IPR051801">
    <property type="entry name" value="GH28_Enzymes"/>
</dbReference>
<comment type="similarity">
    <text evidence="1 4">Belongs to the glycosyl hydrolase 28 family.</text>
</comment>